<proteinExistence type="predicted"/>
<reference evidence="1 2" key="2">
    <citation type="journal article" date="2013" name="Int. J. Syst. Evol. Microbiol.">
        <title>Methylophaga nitratireducenticrescens sp. nov. and Methylophaga frappieri sp. nov., isolated from the biofilm of the methanol-fed denitrification system treating the seawater at the Montreal Biodome.</title>
        <authorList>
            <person name="Villeneuve C."/>
            <person name="Martineau C."/>
            <person name="Mauffrey F."/>
            <person name="Villemur R."/>
        </authorList>
    </citation>
    <scope>NUCLEOTIDE SEQUENCE [LARGE SCALE GENOMIC DNA]</scope>
    <source>
        <strain evidence="1 2">JAM1</strain>
    </source>
</reference>
<evidence type="ECO:0000313" key="2">
    <source>
        <dbReference type="Proteomes" id="UP000009144"/>
    </source>
</evidence>
<organism evidence="1 2">
    <name type="scientific">Methylophaga nitratireducenticrescens</name>
    <dbReference type="NCBI Taxonomy" id="754476"/>
    <lineage>
        <taxon>Bacteria</taxon>
        <taxon>Pseudomonadati</taxon>
        <taxon>Pseudomonadota</taxon>
        <taxon>Gammaproteobacteria</taxon>
        <taxon>Thiotrichales</taxon>
        <taxon>Piscirickettsiaceae</taxon>
        <taxon>Methylophaga</taxon>
    </lineage>
</organism>
<dbReference type="STRING" id="754476.Q7A_2683"/>
<sequence>MSNNLKAVITGDLVNSRQINTDEYSEVLNHLKELLHNLAQEREMRFDIFRGDEFQVVLKDPAESVFIASIIRLSLLSIKVDVRQSIAVAEIDDLRSKVKSSTGQAFVLSGQNLNNMKSELFAFASSNNVLCKHLSATISLLDVHLSSLTPTKASVLSCYLQHSDESHEHIGKRLDKGRVNTTKLLNASHYTAVKGYLDYVYELIRLKGEISE</sequence>
<protein>
    <submittedName>
        <fullName evidence="1">Uncharacterized protein</fullName>
    </submittedName>
</protein>
<reference evidence="1 2" key="1">
    <citation type="journal article" date="2012" name="J. Bacteriol.">
        <title>Complete genome sequences of Methylophaga sp. strain JAM1 and Methylophaga sp. strain JAM7.</title>
        <authorList>
            <person name="Villeneuve C."/>
            <person name="Martineau C."/>
            <person name="Mauffrey F."/>
            <person name="Villemur R."/>
        </authorList>
    </citation>
    <scope>NUCLEOTIDE SEQUENCE [LARGE SCALE GENOMIC DNA]</scope>
    <source>
        <strain evidence="1 2">JAM1</strain>
    </source>
</reference>
<gene>
    <name evidence="1" type="ordered locus">Q7A_2683</name>
</gene>
<dbReference type="PATRIC" id="fig|754476.3.peg.2631"/>
<dbReference type="OrthoDB" id="7064118at2"/>
<dbReference type="Pfam" id="PF16264">
    <property type="entry name" value="SatD"/>
    <property type="match status" value="1"/>
</dbReference>
<accession>I1XM52</accession>
<dbReference type="EMBL" id="CP003390">
    <property type="protein sequence ID" value="AFI85471.1"/>
    <property type="molecule type" value="Genomic_DNA"/>
</dbReference>
<dbReference type="eggNOG" id="COG2114">
    <property type="taxonomic scope" value="Bacteria"/>
</dbReference>
<dbReference type="Proteomes" id="UP000009144">
    <property type="component" value="Chromosome"/>
</dbReference>
<dbReference type="AlphaFoldDB" id="I1XM52"/>
<evidence type="ECO:0000313" key="1">
    <source>
        <dbReference type="EMBL" id="AFI85471.1"/>
    </source>
</evidence>
<dbReference type="HOGENOM" id="CLU_085936_1_0_6"/>
<dbReference type="InterPro" id="IPR032580">
    <property type="entry name" value="SatD"/>
</dbReference>
<name>I1XM52_METNJ</name>
<dbReference type="KEGG" id="mej:Q7A_2683"/>
<dbReference type="RefSeq" id="WP_014707832.1">
    <property type="nucleotide sequence ID" value="NC_017857.3"/>
</dbReference>
<keyword evidence="2" id="KW-1185">Reference proteome</keyword>